<dbReference type="Proteomes" id="UP000688137">
    <property type="component" value="Unassembled WGS sequence"/>
</dbReference>
<feature type="compositionally biased region" description="Polar residues" evidence="1">
    <location>
        <begin position="144"/>
        <end position="153"/>
    </location>
</feature>
<dbReference type="EMBL" id="CAJJDM010000016">
    <property type="protein sequence ID" value="CAD8052391.1"/>
    <property type="molecule type" value="Genomic_DNA"/>
</dbReference>
<evidence type="ECO:0000256" key="1">
    <source>
        <dbReference type="SAM" id="MobiDB-lite"/>
    </source>
</evidence>
<name>A0A8S1KDM7_PARPR</name>
<feature type="compositionally biased region" description="Low complexity" evidence="1">
    <location>
        <begin position="160"/>
        <end position="172"/>
    </location>
</feature>
<sequence>MDHIAITNILKSYGFKGAEPQYKTINYSIVPKHLSLEDHIEKPQLEILQQLNEEKKCRELVEIHGITLEKTKQFYADKIKEYNDIIDLKHIKNKRYQSQSVDKSNNQAFLRFAGDEGKITNFHISINSKNLIPLLNEINKRSSNEQTIQQSPLSCKRSNRNNQNNTLKTSNNYTNIKYNLQTIKSKQPQNITQRLEQKLNNFDRLNQSQVSPMNQVNFNEDLSLDMIKNRKSFSIDLRFKRRNSEKKKTNTYVKQLKQEIPKIDLSQLISDSFRQNISRSCQYEDEQEDQQRESQFNQNNLELTQIQYPTPDSKIEQYKSTIQDQTEKEQLPDIYKDIKINQNVDFEQRKKVLKRRKQVVHDILNKQKPKFLHICGSKFPVINSEQNWNDYNNLRVRIIERELQSKMNQLRGPKDQLQDFENLSILSGPPINTNYITNNLKSDYQDVKITKIMKQLTALKQ</sequence>
<evidence type="ECO:0000313" key="2">
    <source>
        <dbReference type="EMBL" id="CAD8052391.1"/>
    </source>
</evidence>
<organism evidence="2 3">
    <name type="scientific">Paramecium primaurelia</name>
    <dbReference type="NCBI Taxonomy" id="5886"/>
    <lineage>
        <taxon>Eukaryota</taxon>
        <taxon>Sar</taxon>
        <taxon>Alveolata</taxon>
        <taxon>Ciliophora</taxon>
        <taxon>Intramacronucleata</taxon>
        <taxon>Oligohymenophorea</taxon>
        <taxon>Peniculida</taxon>
        <taxon>Parameciidae</taxon>
        <taxon>Paramecium</taxon>
    </lineage>
</organism>
<dbReference type="OMA" id="INSEQNW"/>
<feature type="region of interest" description="Disordered" evidence="1">
    <location>
        <begin position="143"/>
        <end position="172"/>
    </location>
</feature>
<keyword evidence="3" id="KW-1185">Reference proteome</keyword>
<evidence type="ECO:0000313" key="3">
    <source>
        <dbReference type="Proteomes" id="UP000688137"/>
    </source>
</evidence>
<accession>A0A8S1KDM7</accession>
<protein>
    <submittedName>
        <fullName evidence="2">Uncharacterized protein</fullName>
    </submittedName>
</protein>
<dbReference type="AlphaFoldDB" id="A0A8S1KDM7"/>
<gene>
    <name evidence="2" type="ORF">PPRIM_AZ9-3.1.T0190159</name>
</gene>
<reference evidence="2" key="1">
    <citation type="submission" date="2021-01" db="EMBL/GenBank/DDBJ databases">
        <authorList>
            <consortium name="Genoscope - CEA"/>
            <person name="William W."/>
        </authorList>
    </citation>
    <scope>NUCLEOTIDE SEQUENCE</scope>
</reference>
<proteinExistence type="predicted"/>
<comment type="caution">
    <text evidence="2">The sequence shown here is derived from an EMBL/GenBank/DDBJ whole genome shotgun (WGS) entry which is preliminary data.</text>
</comment>